<sequence length="354" mass="41375">MISKLKFTQLIGLIWIVCSCSVNETIPRYEDFPKIDAHVHIRTADSEIMQFAKKENFKLITLCTSSGSSEFIKQQLDFATTQRNKFPQTIAYITTFSMERFKEPGWQDEVIKKLEKDFEDGAIGVKVWKDIGMTFRDSLGNFIMIDDQRFDSIFNFIKKEGKVVVAHIGEPKNCWLPIDSMTVNNDKSYFAANPQYHMYQHPDYPSYDDQINARDRWLAKNTDLRVVGAHLGSLEWSVDELAKRLDRYPNFAVDMAARICHFQVQNSKKVRDFIVKYQDRLIYSTDIISDNSNSKEVIAELNQEWRADWRYFTTEDEMSTPKLDSPFMGLGLDVKVLRKIYHDNVIQWYPGVFQ</sequence>
<name>A0A399T120_9BACT</name>
<dbReference type="Pfam" id="PF04909">
    <property type="entry name" value="Amidohydro_2"/>
    <property type="match status" value="1"/>
</dbReference>
<reference evidence="2 3" key="1">
    <citation type="submission" date="2018-08" db="EMBL/GenBank/DDBJ databases">
        <title>Pallidiluteibacterium maritimus gen. nov., sp. nov., isolated from coastal sediment.</title>
        <authorList>
            <person name="Zhou L.Y."/>
        </authorList>
    </citation>
    <scope>NUCLEOTIDE SEQUENCE [LARGE SCALE GENOMIC DNA]</scope>
    <source>
        <strain evidence="2 3">XSD2</strain>
    </source>
</reference>
<accession>A0A399T120</accession>
<keyword evidence="3" id="KW-1185">Reference proteome</keyword>
<proteinExistence type="predicted"/>
<dbReference type="InterPro" id="IPR032466">
    <property type="entry name" value="Metal_Hydrolase"/>
</dbReference>
<evidence type="ECO:0000313" key="3">
    <source>
        <dbReference type="Proteomes" id="UP000265926"/>
    </source>
</evidence>
<dbReference type="InterPro" id="IPR006680">
    <property type="entry name" value="Amidohydro-rel"/>
</dbReference>
<dbReference type="PROSITE" id="PS51257">
    <property type="entry name" value="PROKAR_LIPOPROTEIN"/>
    <property type="match status" value="1"/>
</dbReference>
<dbReference type="Proteomes" id="UP000265926">
    <property type="component" value="Unassembled WGS sequence"/>
</dbReference>
<dbReference type="RefSeq" id="WP_119436683.1">
    <property type="nucleotide sequence ID" value="NZ_QWGR01000002.1"/>
</dbReference>
<dbReference type="EMBL" id="QWGR01000002">
    <property type="protein sequence ID" value="RIJ49996.1"/>
    <property type="molecule type" value="Genomic_DNA"/>
</dbReference>
<dbReference type="AlphaFoldDB" id="A0A399T120"/>
<feature type="domain" description="Amidohydrolase-related" evidence="1">
    <location>
        <begin position="105"/>
        <end position="349"/>
    </location>
</feature>
<dbReference type="OrthoDB" id="644687at2"/>
<dbReference type="Gene3D" id="3.20.20.140">
    <property type="entry name" value="Metal-dependent hydrolases"/>
    <property type="match status" value="1"/>
</dbReference>
<keyword evidence="2" id="KW-0378">Hydrolase</keyword>
<comment type="caution">
    <text evidence="2">The sequence shown here is derived from an EMBL/GenBank/DDBJ whole genome shotgun (WGS) entry which is preliminary data.</text>
</comment>
<dbReference type="SUPFAM" id="SSF51556">
    <property type="entry name" value="Metallo-dependent hydrolases"/>
    <property type="match status" value="1"/>
</dbReference>
<organism evidence="2 3">
    <name type="scientific">Maribellus luteus</name>
    <dbReference type="NCBI Taxonomy" id="2305463"/>
    <lineage>
        <taxon>Bacteria</taxon>
        <taxon>Pseudomonadati</taxon>
        <taxon>Bacteroidota</taxon>
        <taxon>Bacteroidia</taxon>
        <taxon>Marinilabiliales</taxon>
        <taxon>Prolixibacteraceae</taxon>
        <taxon>Maribellus</taxon>
    </lineage>
</organism>
<evidence type="ECO:0000259" key="1">
    <source>
        <dbReference type="Pfam" id="PF04909"/>
    </source>
</evidence>
<evidence type="ECO:0000313" key="2">
    <source>
        <dbReference type="EMBL" id="RIJ49996.1"/>
    </source>
</evidence>
<gene>
    <name evidence="2" type="ORF">D1614_04425</name>
</gene>
<protein>
    <submittedName>
        <fullName evidence="2">Amidohydrolase</fullName>
    </submittedName>
</protein>
<dbReference type="GO" id="GO:0016787">
    <property type="term" value="F:hydrolase activity"/>
    <property type="evidence" value="ECO:0007669"/>
    <property type="project" value="UniProtKB-KW"/>
</dbReference>